<dbReference type="InterPro" id="IPR028082">
    <property type="entry name" value="Peripla_BP_I"/>
</dbReference>
<keyword evidence="2" id="KW-0812">Transmembrane</keyword>
<sequence>MLQFCLVRDTSDKQRFPTFARTRPPETHISKSVAALLAHFDWRQVALFYASRLGHVAKSVMSTLTSHGVRLRHVSSWNETYHYGYGPSPFETMLKDVAPKARGGPTVIVQCAAGIP</sequence>
<keyword evidence="4" id="KW-0472">Membrane</keyword>
<keyword evidence="3" id="KW-1133">Transmembrane helix</keyword>
<reference evidence="6" key="1">
    <citation type="journal article" date="2020" name="Cell">
        <title>Large-Scale Comparative Analyses of Tick Genomes Elucidate Their Genetic Diversity and Vector Capacities.</title>
        <authorList>
            <consortium name="Tick Genome and Microbiome Consortium (TIGMIC)"/>
            <person name="Jia N."/>
            <person name="Wang J."/>
            <person name="Shi W."/>
            <person name="Du L."/>
            <person name="Sun Y."/>
            <person name="Zhan W."/>
            <person name="Jiang J.F."/>
            <person name="Wang Q."/>
            <person name="Zhang B."/>
            <person name="Ji P."/>
            <person name="Bell-Sakyi L."/>
            <person name="Cui X.M."/>
            <person name="Yuan T.T."/>
            <person name="Jiang B.G."/>
            <person name="Yang W.F."/>
            <person name="Lam T.T."/>
            <person name="Chang Q.C."/>
            <person name="Ding S.J."/>
            <person name="Wang X.J."/>
            <person name="Zhu J.G."/>
            <person name="Ruan X.D."/>
            <person name="Zhao L."/>
            <person name="Wei J.T."/>
            <person name="Ye R.Z."/>
            <person name="Que T.C."/>
            <person name="Du C.H."/>
            <person name="Zhou Y.H."/>
            <person name="Cheng J.X."/>
            <person name="Dai P.F."/>
            <person name="Guo W.B."/>
            <person name="Han X.H."/>
            <person name="Huang E.J."/>
            <person name="Li L.F."/>
            <person name="Wei W."/>
            <person name="Gao Y.C."/>
            <person name="Liu J.Z."/>
            <person name="Shao H.Z."/>
            <person name="Wang X."/>
            <person name="Wang C.C."/>
            <person name="Yang T.C."/>
            <person name="Huo Q.B."/>
            <person name="Li W."/>
            <person name="Chen H.Y."/>
            <person name="Chen S.E."/>
            <person name="Zhou L.G."/>
            <person name="Ni X.B."/>
            <person name="Tian J.H."/>
            <person name="Sheng Y."/>
            <person name="Liu T."/>
            <person name="Pan Y.S."/>
            <person name="Xia L.Y."/>
            <person name="Li J."/>
            <person name="Zhao F."/>
            <person name="Cao W.C."/>
        </authorList>
    </citation>
    <scope>NUCLEOTIDE SEQUENCE</scope>
    <source>
        <strain evidence="6">Rmic-2018</strain>
    </source>
</reference>
<comment type="caution">
    <text evidence="6">The sequence shown here is derived from an EMBL/GenBank/DDBJ whole genome shotgun (WGS) entry which is preliminary data.</text>
</comment>
<evidence type="ECO:0000256" key="3">
    <source>
        <dbReference type="ARBA" id="ARBA00022989"/>
    </source>
</evidence>
<evidence type="ECO:0000256" key="4">
    <source>
        <dbReference type="ARBA" id="ARBA00023136"/>
    </source>
</evidence>
<feature type="domain" description="Receptor ligand binding region" evidence="5">
    <location>
        <begin position="9"/>
        <end position="111"/>
    </location>
</feature>
<evidence type="ECO:0000313" key="7">
    <source>
        <dbReference type="Proteomes" id="UP000821866"/>
    </source>
</evidence>
<name>A0A9J6ER65_RHIMP</name>
<dbReference type="InterPro" id="IPR001828">
    <property type="entry name" value="ANF_lig-bd_rcpt"/>
</dbReference>
<dbReference type="Gene3D" id="3.40.50.2300">
    <property type="match status" value="2"/>
</dbReference>
<dbReference type="AlphaFoldDB" id="A0A9J6ER65"/>
<keyword evidence="7" id="KW-1185">Reference proteome</keyword>
<comment type="subcellular location">
    <subcellularLocation>
        <location evidence="1">Membrane</location>
    </subcellularLocation>
</comment>
<organism evidence="6 7">
    <name type="scientific">Rhipicephalus microplus</name>
    <name type="common">Cattle tick</name>
    <name type="synonym">Boophilus microplus</name>
    <dbReference type="NCBI Taxonomy" id="6941"/>
    <lineage>
        <taxon>Eukaryota</taxon>
        <taxon>Metazoa</taxon>
        <taxon>Ecdysozoa</taxon>
        <taxon>Arthropoda</taxon>
        <taxon>Chelicerata</taxon>
        <taxon>Arachnida</taxon>
        <taxon>Acari</taxon>
        <taxon>Parasitiformes</taxon>
        <taxon>Ixodida</taxon>
        <taxon>Ixodoidea</taxon>
        <taxon>Ixodidae</taxon>
        <taxon>Rhipicephalinae</taxon>
        <taxon>Rhipicephalus</taxon>
        <taxon>Boophilus</taxon>
    </lineage>
</organism>
<reference evidence="6" key="2">
    <citation type="submission" date="2021-09" db="EMBL/GenBank/DDBJ databases">
        <authorList>
            <person name="Jia N."/>
            <person name="Wang J."/>
            <person name="Shi W."/>
            <person name="Du L."/>
            <person name="Sun Y."/>
            <person name="Zhan W."/>
            <person name="Jiang J."/>
            <person name="Wang Q."/>
            <person name="Zhang B."/>
            <person name="Ji P."/>
            <person name="Sakyi L.B."/>
            <person name="Cui X."/>
            <person name="Yuan T."/>
            <person name="Jiang B."/>
            <person name="Yang W."/>
            <person name="Lam T.T.-Y."/>
            <person name="Chang Q."/>
            <person name="Ding S."/>
            <person name="Wang X."/>
            <person name="Zhu J."/>
            <person name="Ruan X."/>
            <person name="Zhao L."/>
            <person name="Wei J."/>
            <person name="Que T."/>
            <person name="Du C."/>
            <person name="Cheng J."/>
            <person name="Dai P."/>
            <person name="Han X."/>
            <person name="Huang E."/>
            <person name="Gao Y."/>
            <person name="Liu J."/>
            <person name="Shao H."/>
            <person name="Ye R."/>
            <person name="Li L."/>
            <person name="Wei W."/>
            <person name="Wang X."/>
            <person name="Wang C."/>
            <person name="Huo Q."/>
            <person name="Li W."/>
            <person name="Guo W."/>
            <person name="Chen H."/>
            <person name="Chen S."/>
            <person name="Zhou L."/>
            <person name="Zhou L."/>
            <person name="Ni X."/>
            <person name="Tian J."/>
            <person name="Zhou Y."/>
            <person name="Sheng Y."/>
            <person name="Liu T."/>
            <person name="Pan Y."/>
            <person name="Xia L."/>
            <person name="Li J."/>
            <person name="Zhao F."/>
            <person name="Cao W."/>
        </authorList>
    </citation>
    <scope>NUCLEOTIDE SEQUENCE</scope>
    <source>
        <strain evidence="6">Rmic-2018</strain>
        <tissue evidence="6">Larvae</tissue>
    </source>
</reference>
<proteinExistence type="predicted"/>
<dbReference type="GO" id="GO:0016020">
    <property type="term" value="C:membrane"/>
    <property type="evidence" value="ECO:0007669"/>
    <property type="project" value="UniProtKB-SubCell"/>
</dbReference>
<evidence type="ECO:0000259" key="5">
    <source>
        <dbReference type="Pfam" id="PF01094"/>
    </source>
</evidence>
<evidence type="ECO:0000256" key="1">
    <source>
        <dbReference type="ARBA" id="ARBA00004370"/>
    </source>
</evidence>
<dbReference type="Pfam" id="PF01094">
    <property type="entry name" value="ANF_receptor"/>
    <property type="match status" value="1"/>
</dbReference>
<dbReference type="EMBL" id="JABSTU010000002">
    <property type="protein sequence ID" value="KAH8037011.1"/>
    <property type="molecule type" value="Genomic_DNA"/>
</dbReference>
<dbReference type="SUPFAM" id="SSF53822">
    <property type="entry name" value="Periplasmic binding protein-like I"/>
    <property type="match status" value="1"/>
</dbReference>
<evidence type="ECO:0000313" key="6">
    <source>
        <dbReference type="EMBL" id="KAH8037011.1"/>
    </source>
</evidence>
<gene>
    <name evidence="6" type="ORF">HPB51_008337</name>
</gene>
<protein>
    <recommendedName>
        <fullName evidence="5">Receptor ligand binding region domain-containing protein</fullName>
    </recommendedName>
</protein>
<dbReference type="VEuPathDB" id="VectorBase:LOC119179346"/>
<accession>A0A9J6ER65</accession>
<dbReference type="Proteomes" id="UP000821866">
    <property type="component" value="Chromosome 10"/>
</dbReference>
<evidence type="ECO:0000256" key="2">
    <source>
        <dbReference type="ARBA" id="ARBA00022692"/>
    </source>
</evidence>